<organism evidence="2 3">
    <name type="scientific">Mucuna pruriens</name>
    <name type="common">Velvet bean</name>
    <name type="synonym">Dolichos pruriens</name>
    <dbReference type="NCBI Taxonomy" id="157652"/>
    <lineage>
        <taxon>Eukaryota</taxon>
        <taxon>Viridiplantae</taxon>
        <taxon>Streptophyta</taxon>
        <taxon>Embryophyta</taxon>
        <taxon>Tracheophyta</taxon>
        <taxon>Spermatophyta</taxon>
        <taxon>Magnoliopsida</taxon>
        <taxon>eudicotyledons</taxon>
        <taxon>Gunneridae</taxon>
        <taxon>Pentapetalae</taxon>
        <taxon>rosids</taxon>
        <taxon>fabids</taxon>
        <taxon>Fabales</taxon>
        <taxon>Fabaceae</taxon>
        <taxon>Papilionoideae</taxon>
        <taxon>50 kb inversion clade</taxon>
        <taxon>NPAAA clade</taxon>
        <taxon>indigoferoid/millettioid clade</taxon>
        <taxon>Phaseoleae</taxon>
        <taxon>Mucuna</taxon>
    </lineage>
</organism>
<evidence type="ECO:0000256" key="1">
    <source>
        <dbReference type="SAM" id="SignalP"/>
    </source>
</evidence>
<evidence type="ECO:0000313" key="3">
    <source>
        <dbReference type="Proteomes" id="UP000257109"/>
    </source>
</evidence>
<dbReference type="EMBL" id="QJKJ01000782">
    <property type="protein sequence ID" value="RDY10771.1"/>
    <property type="molecule type" value="Genomic_DNA"/>
</dbReference>
<feature type="non-terminal residue" evidence="2">
    <location>
        <position position="133"/>
    </location>
</feature>
<feature type="signal peptide" evidence="1">
    <location>
        <begin position="1"/>
        <end position="17"/>
    </location>
</feature>
<keyword evidence="3" id="KW-1185">Reference proteome</keyword>
<dbReference type="AlphaFoldDB" id="A0A371I6W3"/>
<sequence>MSLFMFDTLLLAISSKGSQYSSSLSLGKTYDNYDHITKILRSLPRRWRPQVTALRASKDLKKLPMEEFLGTFEVHKMVLNKDKGQPKGNLNGLASKAIKAKESCGSTSDKDCSDEDKLSFILRKIQSMLKHKR</sequence>
<evidence type="ECO:0008006" key="4">
    <source>
        <dbReference type="Google" id="ProtNLM"/>
    </source>
</evidence>
<reference evidence="2" key="1">
    <citation type="submission" date="2018-05" db="EMBL/GenBank/DDBJ databases">
        <title>Draft genome of Mucuna pruriens seed.</title>
        <authorList>
            <person name="Nnadi N.E."/>
            <person name="Vos R."/>
            <person name="Hasami M.H."/>
            <person name="Devisetty U.K."/>
            <person name="Aguiy J.C."/>
        </authorList>
    </citation>
    <scope>NUCLEOTIDE SEQUENCE [LARGE SCALE GENOMIC DNA]</scope>
    <source>
        <strain evidence="2">JCA_2017</strain>
    </source>
</reference>
<comment type="caution">
    <text evidence="2">The sequence shown here is derived from an EMBL/GenBank/DDBJ whole genome shotgun (WGS) entry which is preliminary data.</text>
</comment>
<dbReference type="Proteomes" id="UP000257109">
    <property type="component" value="Unassembled WGS sequence"/>
</dbReference>
<gene>
    <name evidence="2" type="ORF">CR513_04654</name>
</gene>
<accession>A0A371I6W3</accession>
<evidence type="ECO:0000313" key="2">
    <source>
        <dbReference type="EMBL" id="RDY10771.1"/>
    </source>
</evidence>
<proteinExistence type="predicted"/>
<dbReference type="OrthoDB" id="1166159at2759"/>
<name>A0A371I6W3_MUCPR</name>
<protein>
    <recommendedName>
        <fullName evidence="4">UBN2 domain-containing protein</fullName>
    </recommendedName>
</protein>
<feature type="chain" id="PRO_5017050931" description="UBN2 domain-containing protein" evidence="1">
    <location>
        <begin position="18"/>
        <end position="133"/>
    </location>
</feature>
<keyword evidence="1" id="KW-0732">Signal</keyword>